<evidence type="ECO:0000256" key="1">
    <source>
        <dbReference type="ARBA" id="ARBA00004141"/>
    </source>
</evidence>
<organism evidence="6 7">
    <name type="scientific">Orientia tsutsugamushi</name>
    <name type="common">Rickettsia tsutsugamushi</name>
    <dbReference type="NCBI Taxonomy" id="784"/>
    <lineage>
        <taxon>Bacteria</taxon>
        <taxon>Pseudomonadati</taxon>
        <taxon>Pseudomonadota</taxon>
        <taxon>Alphaproteobacteria</taxon>
        <taxon>Rickettsiales</taxon>
        <taxon>Rickettsiaceae</taxon>
        <taxon>Rickettsieae</taxon>
        <taxon>Orientia</taxon>
    </lineage>
</organism>
<evidence type="ECO:0008006" key="8">
    <source>
        <dbReference type="Google" id="ProtNLM"/>
    </source>
</evidence>
<dbReference type="EMBL" id="LS398550">
    <property type="protein sequence ID" value="SPR09083.1"/>
    <property type="molecule type" value="Genomic_DNA"/>
</dbReference>
<accession>A0A2U3R789</accession>
<keyword evidence="2 5" id="KW-0812">Transmembrane</keyword>
<proteinExistence type="predicted"/>
<dbReference type="Pfam" id="PF02674">
    <property type="entry name" value="Colicin_V"/>
    <property type="match status" value="1"/>
</dbReference>
<reference evidence="7" key="1">
    <citation type="submission" date="2018-03" db="EMBL/GenBank/DDBJ databases">
        <authorList>
            <person name="Batty M. E."/>
            <person name="Batty M E."/>
        </authorList>
    </citation>
    <scope>NUCLEOTIDE SEQUENCE [LARGE SCALE GENOMIC DNA]</scope>
</reference>
<evidence type="ECO:0000313" key="7">
    <source>
        <dbReference type="Proteomes" id="UP000244992"/>
    </source>
</evidence>
<dbReference type="InterPro" id="IPR003825">
    <property type="entry name" value="Colicin-V_CvpA"/>
</dbReference>
<gene>
    <name evidence="6" type="ORF">KATO_01417</name>
</gene>
<protein>
    <recommendedName>
        <fullName evidence="8">Colicin V production family protein</fullName>
    </recommendedName>
</protein>
<keyword evidence="3 5" id="KW-1133">Transmembrane helix</keyword>
<sequence>MNIIDIISLVIFISAITLGFYKGGLKLIIGSIFFVSSIFLTVLLTPTLQDIIIEYTHSLLYATIISSILSYVMSLILCTVLSNQVIRLINPITDGLLDKFFGMLLGGMQGILLCVFLYSILAIMSTRSYIGTSNHKEVKQKIKQHLPIWLHNSDFFTLSGSLAIDLIDVIPEKQFNDILKSINISHKNNKKHNLVHNSNGSIEQSTY</sequence>
<dbReference type="AlphaFoldDB" id="A0A2U3R789"/>
<name>A0A2U3R789_ORITS</name>
<evidence type="ECO:0000256" key="3">
    <source>
        <dbReference type="ARBA" id="ARBA00022989"/>
    </source>
</evidence>
<dbReference type="GO" id="GO:0009403">
    <property type="term" value="P:toxin biosynthetic process"/>
    <property type="evidence" value="ECO:0007669"/>
    <property type="project" value="InterPro"/>
</dbReference>
<feature type="transmembrane region" description="Helical" evidence="5">
    <location>
        <begin position="60"/>
        <end position="81"/>
    </location>
</feature>
<keyword evidence="4 5" id="KW-0472">Membrane</keyword>
<evidence type="ECO:0000313" key="6">
    <source>
        <dbReference type="EMBL" id="SPR09083.1"/>
    </source>
</evidence>
<evidence type="ECO:0000256" key="4">
    <source>
        <dbReference type="ARBA" id="ARBA00023136"/>
    </source>
</evidence>
<evidence type="ECO:0000256" key="2">
    <source>
        <dbReference type="ARBA" id="ARBA00022692"/>
    </source>
</evidence>
<feature type="transmembrane region" description="Helical" evidence="5">
    <location>
        <begin position="6"/>
        <end position="21"/>
    </location>
</feature>
<dbReference type="GO" id="GO:0016020">
    <property type="term" value="C:membrane"/>
    <property type="evidence" value="ECO:0007669"/>
    <property type="project" value="UniProtKB-SubCell"/>
</dbReference>
<dbReference type="RefSeq" id="WP_045916263.1">
    <property type="nucleotide sequence ID" value="NZ_LS398550.1"/>
</dbReference>
<feature type="transmembrane region" description="Helical" evidence="5">
    <location>
        <begin position="101"/>
        <end position="124"/>
    </location>
</feature>
<dbReference type="Proteomes" id="UP000244992">
    <property type="component" value="Chromosome I"/>
</dbReference>
<comment type="subcellular location">
    <subcellularLocation>
        <location evidence="1">Membrane</location>
        <topology evidence="1">Multi-pass membrane protein</topology>
    </subcellularLocation>
</comment>
<evidence type="ECO:0000256" key="5">
    <source>
        <dbReference type="SAM" id="Phobius"/>
    </source>
</evidence>
<feature type="transmembrane region" description="Helical" evidence="5">
    <location>
        <begin position="28"/>
        <end position="48"/>
    </location>
</feature>